<organism evidence="1 2">
    <name type="scientific">Naganishia vaughanmartiniae</name>
    <dbReference type="NCBI Taxonomy" id="1424756"/>
    <lineage>
        <taxon>Eukaryota</taxon>
        <taxon>Fungi</taxon>
        <taxon>Dikarya</taxon>
        <taxon>Basidiomycota</taxon>
        <taxon>Agaricomycotina</taxon>
        <taxon>Tremellomycetes</taxon>
        <taxon>Filobasidiales</taxon>
        <taxon>Filobasidiaceae</taxon>
        <taxon>Naganishia</taxon>
    </lineage>
</organism>
<proteinExistence type="predicted"/>
<accession>A0ACC2XLR7</accession>
<keyword evidence="2" id="KW-1185">Reference proteome</keyword>
<evidence type="ECO:0000313" key="1">
    <source>
        <dbReference type="EMBL" id="KAJ9124320.1"/>
    </source>
</evidence>
<sequence length="469" mass="51400">MSLQQLVVSCIASSIGAKRFVELVERLALREKDTIPDLEFKNTLANSLITAIQRYPAARPIVVTYLQECIASELISTSQIVRYVLDYGKAAHGGSQQTEIFATADDVDRFCTILIEELPSVTLDEHSHVSETSPLVELLYSLIGLLADVNDHHPGICQLFTNLLGVVSGHQMYSQVEQEAISELKSATSQLPSLPPSILHDIRLIGASSTLNGVPGFPTGQWGLDKHIEFGGDDENPSPPSSPDPWTVGPVPATGPTDTGEIFRIRAPPYITFIVKNALETSWNHNSNAGANRLQFAGIPDSHRRIVHTAPEVCSRPTTFLYHLLCASFGLLALSIDDLQERAIKEQNRAASMADNTDEVMMSLNGGQTGNISDDLKSCMMKEIIARDGWKPWTWCFSGTIRVLQYWRTLGQHIEGGVFKDKWQLPSPEEFEEVIAGFGAVYGQELQRCNEVLHTVSGSGAGETKATSK</sequence>
<name>A0ACC2XLR7_9TREE</name>
<reference evidence="1" key="1">
    <citation type="submission" date="2023-04" db="EMBL/GenBank/DDBJ databases">
        <title>Draft Genome sequencing of Naganishia species isolated from polar environments using Oxford Nanopore Technology.</title>
        <authorList>
            <person name="Leo P."/>
            <person name="Venkateswaran K."/>
        </authorList>
    </citation>
    <scope>NUCLEOTIDE SEQUENCE</scope>
    <source>
        <strain evidence="1">MNA-CCFEE 5425</strain>
    </source>
</reference>
<gene>
    <name evidence="1" type="ORF">QFC22_001120</name>
</gene>
<dbReference type="Proteomes" id="UP001243375">
    <property type="component" value="Unassembled WGS sequence"/>
</dbReference>
<protein>
    <submittedName>
        <fullName evidence="1">Uncharacterized protein</fullName>
    </submittedName>
</protein>
<dbReference type="EMBL" id="JASBWU010000002">
    <property type="protein sequence ID" value="KAJ9124320.1"/>
    <property type="molecule type" value="Genomic_DNA"/>
</dbReference>
<comment type="caution">
    <text evidence="1">The sequence shown here is derived from an EMBL/GenBank/DDBJ whole genome shotgun (WGS) entry which is preliminary data.</text>
</comment>
<evidence type="ECO:0000313" key="2">
    <source>
        <dbReference type="Proteomes" id="UP001243375"/>
    </source>
</evidence>